<name>A0A1I4JK08_9FIRM</name>
<keyword evidence="3" id="KW-1185">Reference proteome</keyword>
<reference evidence="2 3" key="1">
    <citation type="submission" date="2016-10" db="EMBL/GenBank/DDBJ databases">
        <authorList>
            <person name="de Groot N.N."/>
        </authorList>
    </citation>
    <scope>NUCLEOTIDE SEQUENCE [LARGE SCALE GENOMIC DNA]</scope>
    <source>
        <strain evidence="2 3">ATCC 51327</strain>
    </source>
</reference>
<evidence type="ECO:0000256" key="1">
    <source>
        <dbReference type="SAM" id="Phobius"/>
    </source>
</evidence>
<proteinExistence type="predicted"/>
<dbReference type="AlphaFoldDB" id="A0A1I4JK08"/>
<evidence type="ECO:0000313" key="3">
    <source>
        <dbReference type="Proteomes" id="UP000199006"/>
    </source>
</evidence>
<gene>
    <name evidence="2" type="ORF">SAMN02983006_01734</name>
</gene>
<feature type="transmembrane region" description="Helical" evidence="1">
    <location>
        <begin position="20"/>
        <end position="43"/>
    </location>
</feature>
<keyword evidence="1" id="KW-0472">Membrane</keyword>
<dbReference type="Proteomes" id="UP000199006">
    <property type="component" value="Unassembled WGS sequence"/>
</dbReference>
<dbReference type="RefSeq" id="WP_177181403.1">
    <property type="nucleotide sequence ID" value="NZ_FOTI01000023.1"/>
</dbReference>
<protein>
    <submittedName>
        <fullName evidence="2">Uncharacterized protein</fullName>
    </submittedName>
</protein>
<sequence length="52" mass="5971">MIYQIVLISLGPYGRRLLDFLTANQLIIMSLVFLGLIIEKVFLTNKGKNNFK</sequence>
<keyword evidence="1" id="KW-0812">Transmembrane</keyword>
<organism evidence="2 3">
    <name type="scientific">Halanaerobium salsuginis</name>
    <dbReference type="NCBI Taxonomy" id="29563"/>
    <lineage>
        <taxon>Bacteria</taxon>
        <taxon>Bacillati</taxon>
        <taxon>Bacillota</taxon>
        <taxon>Clostridia</taxon>
        <taxon>Halanaerobiales</taxon>
        <taxon>Halanaerobiaceae</taxon>
        <taxon>Halanaerobium</taxon>
    </lineage>
</organism>
<keyword evidence="1" id="KW-1133">Transmembrane helix</keyword>
<evidence type="ECO:0000313" key="2">
    <source>
        <dbReference type="EMBL" id="SFL66899.1"/>
    </source>
</evidence>
<dbReference type="EMBL" id="FOTI01000023">
    <property type="protein sequence ID" value="SFL66899.1"/>
    <property type="molecule type" value="Genomic_DNA"/>
</dbReference>
<accession>A0A1I4JK08</accession>
<dbReference type="STRING" id="29563.SAMN02983006_01734"/>